<keyword evidence="5" id="KW-1185">Reference proteome</keyword>
<reference evidence="4 5" key="1">
    <citation type="submission" date="2016-05" db="EMBL/GenBank/DDBJ databases">
        <title>Compelete Genome Sequence of Bacteriochlorophyll-Synthesizing Bacterium Porphyrobacter neustonensis DSM 9434.</title>
        <authorList>
            <person name="Shi X.-L."/>
            <person name="Wu Y.-H."/>
            <person name="Cheng H."/>
            <person name="Xu L."/>
            <person name="Zhang X.-Q."/>
            <person name="Wang C.-S."/>
            <person name="Xu X.-W."/>
        </authorList>
    </citation>
    <scope>NUCLEOTIDE SEQUENCE [LARGE SCALE GENOMIC DNA]</scope>
    <source>
        <strain evidence="4 5">DSM 9434</strain>
    </source>
</reference>
<dbReference type="Pfam" id="PF12804">
    <property type="entry name" value="NTP_transf_3"/>
    <property type="match status" value="1"/>
</dbReference>
<dbReference type="OrthoDB" id="159246at2"/>
<dbReference type="SUPFAM" id="SSF53448">
    <property type="entry name" value="Nucleotide-diphospho-sugar transferases"/>
    <property type="match status" value="1"/>
</dbReference>
<dbReference type="InterPro" id="IPR025877">
    <property type="entry name" value="MobA-like_NTP_Trfase"/>
</dbReference>
<sequence>MTEASQGWTALVLAGQRPGVDRLAAHFGREAKALIPVAGTPMLARVLRTLADTPQIARIIVLAQDAPALLTDPSLVWTKDDPRISARVSGPTISGSVLAAVEDPAVGLPVLVTTADNVMLTPATVTQFIAGAGARDVSVAFVERANLEAAVGPNKRTWLTFRDGAFTGANLFALSGPGSFAALGFWEKVEADRKSVLRLAAHFGPVLMVRLLLRRMDLRAALEAAGRKLGASAAPVVLSDGRMGVDVDKPEDHALAERLLESHRA</sequence>
<keyword evidence="2" id="KW-0472">Membrane</keyword>
<keyword evidence="2" id="KW-1133">Transmembrane helix</keyword>
<dbReference type="Gene3D" id="3.90.550.10">
    <property type="entry name" value="Spore Coat Polysaccharide Biosynthesis Protein SpsA, Chain A"/>
    <property type="match status" value="1"/>
</dbReference>
<dbReference type="Proteomes" id="UP000078263">
    <property type="component" value="Chromosome"/>
</dbReference>
<feature type="domain" description="MobA-like NTP transferase" evidence="3">
    <location>
        <begin position="24"/>
        <end position="146"/>
    </location>
</feature>
<organism evidence="4 5">
    <name type="scientific">Erythrobacter neustonensis</name>
    <dbReference type="NCBI Taxonomy" id="1112"/>
    <lineage>
        <taxon>Bacteria</taxon>
        <taxon>Pseudomonadati</taxon>
        <taxon>Pseudomonadota</taxon>
        <taxon>Alphaproteobacteria</taxon>
        <taxon>Sphingomonadales</taxon>
        <taxon>Erythrobacteraceae</taxon>
        <taxon>Erythrobacter/Porphyrobacter group</taxon>
        <taxon>Erythrobacter</taxon>
    </lineage>
</organism>
<protein>
    <recommendedName>
        <fullName evidence="3">MobA-like NTP transferase domain-containing protein</fullName>
    </recommendedName>
</protein>
<keyword evidence="1" id="KW-0460">Magnesium</keyword>
<dbReference type="RefSeq" id="WP_068348436.1">
    <property type="nucleotide sequence ID" value="NZ_CP016033.1"/>
</dbReference>
<evidence type="ECO:0000256" key="2">
    <source>
        <dbReference type="SAM" id="Phobius"/>
    </source>
</evidence>
<evidence type="ECO:0000259" key="3">
    <source>
        <dbReference type="Pfam" id="PF12804"/>
    </source>
</evidence>
<dbReference type="KEGG" id="pns:A9D12_00170"/>
<evidence type="ECO:0000313" key="4">
    <source>
        <dbReference type="EMBL" id="ANK11621.1"/>
    </source>
</evidence>
<evidence type="ECO:0000313" key="5">
    <source>
        <dbReference type="Proteomes" id="UP000078263"/>
    </source>
</evidence>
<gene>
    <name evidence="4" type="ORF">A9D12_00170</name>
</gene>
<dbReference type="InterPro" id="IPR029044">
    <property type="entry name" value="Nucleotide-diphossugar_trans"/>
</dbReference>
<feature type="transmembrane region" description="Helical" evidence="2">
    <location>
        <begin position="164"/>
        <end position="183"/>
    </location>
</feature>
<dbReference type="AlphaFoldDB" id="A0A192D0Z0"/>
<feature type="transmembrane region" description="Helical" evidence="2">
    <location>
        <begin position="195"/>
        <end position="213"/>
    </location>
</feature>
<dbReference type="STRING" id="1112.A9D12_00170"/>
<name>A0A192D0Z0_9SPHN</name>
<dbReference type="GO" id="GO:0016779">
    <property type="term" value="F:nucleotidyltransferase activity"/>
    <property type="evidence" value="ECO:0007669"/>
    <property type="project" value="UniProtKB-ARBA"/>
</dbReference>
<evidence type="ECO:0000256" key="1">
    <source>
        <dbReference type="ARBA" id="ARBA00022842"/>
    </source>
</evidence>
<dbReference type="EMBL" id="CP016033">
    <property type="protein sequence ID" value="ANK11621.1"/>
    <property type="molecule type" value="Genomic_DNA"/>
</dbReference>
<keyword evidence="2" id="KW-0812">Transmembrane</keyword>
<accession>A0A192D0Z0</accession>
<proteinExistence type="predicted"/>